<sequence length="284" mass="30692">MADDRPLWLIHNADSGSNAPPALQAFHDSCEECGLRVAHTTDFPEQDLPTGAMLDTAGIETVVVFAGDGTINAALDALSGWSGSALILPGGTMNLLYHRLFGELEMEEAIDAFARGRARRRRPGIIASELGNAYAGLLAGPGTRWNTVREDMRGTDIVDMPAHIGEAFNETLSGDPIRCTDPDLGRREGYPLLLLTPHDDHCDVTAYHAETVGEFLEQTWALVRRDFREGPHDLLGRETALTLQGVEHGGFGVLLDGEPQRAKGPVRFALAEAGLDLLSTLDDD</sequence>
<evidence type="ECO:0000259" key="1">
    <source>
        <dbReference type="PROSITE" id="PS50146"/>
    </source>
</evidence>
<dbReference type="SUPFAM" id="SSF111331">
    <property type="entry name" value="NAD kinase/diacylglycerol kinase-like"/>
    <property type="match status" value="1"/>
</dbReference>
<dbReference type="GO" id="GO:0016301">
    <property type="term" value="F:kinase activity"/>
    <property type="evidence" value="ECO:0007669"/>
    <property type="project" value="InterPro"/>
</dbReference>
<dbReference type="InterPro" id="IPR001206">
    <property type="entry name" value="Diacylglycerol_kinase_cat_dom"/>
</dbReference>
<reference evidence="2 3" key="1">
    <citation type="submission" date="2018-11" db="EMBL/GenBank/DDBJ databases">
        <title>Erythrobacter spongiae sp. nov., isolated from a marine sponge.</title>
        <authorList>
            <person name="Zhuang L."/>
            <person name="Luo L."/>
        </authorList>
    </citation>
    <scope>NUCLEOTIDE SEQUENCE [LARGE SCALE GENOMIC DNA]</scope>
    <source>
        <strain evidence="2 3">HN-E23</strain>
    </source>
</reference>
<dbReference type="InterPro" id="IPR016064">
    <property type="entry name" value="NAD/diacylglycerol_kinase_sf"/>
</dbReference>
<protein>
    <recommendedName>
        <fullName evidence="1">DAGKc domain-containing protein</fullName>
    </recommendedName>
</protein>
<dbReference type="EMBL" id="RPFZ01000001">
    <property type="protein sequence ID" value="RPF71416.1"/>
    <property type="molecule type" value="Genomic_DNA"/>
</dbReference>
<dbReference type="PROSITE" id="PS50146">
    <property type="entry name" value="DAGK"/>
    <property type="match status" value="1"/>
</dbReference>
<keyword evidence="3" id="KW-1185">Reference proteome</keyword>
<dbReference type="RefSeq" id="WP_123879846.1">
    <property type="nucleotide sequence ID" value="NZ_RPFZ01000001.1"/>
</dbReference>
<accession>A0A3N5CSS2</accession>
<evidence type="ECO:0000313" key="2">
    <source>
        <dbReference type="EMBL" id="RPF71416.1"/>
    </source>
</evidence>
<dbReference type="Gene3D" id="3.40.50.10330">
    <property type="entry name" value="Probable inorganic polyphosphate/atp-NAD kinase, domain 1"/>
    <property type="match status" value="1"/>
</dbReference>
<dbReference type="Proteomes" id="UP000275232">
    <property type="component" value="Unassembled WGS sequence"/>
</dbReference>
<dbReference type="AlphaFoldDB" id="A0A3N5CSS2"/>
<comment type="caution">
    <text evidence="2">The sequence shown here is derived from an EMBL/GenBank/DDBJ whole genome shotgun (WGS) entry which is preliminary data.</text>
</comment>
<evidence type="ECO:0000313" key="3">
    <source>
        <dbReference type="Proteomes" id="UP000275232"/>
    </source>
</evidence>
<organism evidence="2 3">
    <name type="scientific">Aurantiacibacter spongiae</name>
    <dbReference type="NCBI Taxonomy" id="2488860"/>
    <lineage>
        <taxon>Bacteria</taxon>
        <taxon>Pseudomonadati</taxon>
        <taxon>Pseudomonadota</taxon>
        <taxon>Alphaproteobacteria</taxon>
        <taxon>Sphingomonadales</taxon>
        <taxon>Erythrobacteraceae</taxon>
        <taxon>Aurantiacibacter</taxon>
    </lineage>
</organism>
<proteinExistence type="predicted"/>
<dbReference type="InterPro" id="IPR017438">
    <property type="entry name" value="ATP-NAD_kinase_N"/>
</dbReference>
<name>A0A3N5CSS2_9SPHN</name>
<dbReference type="Pfam" id="PF00781">
    <property type="entry name" value="DAGK_cat"/>
    <property type="match status" value="1"/>
</dbReference>
<gene>
    <name evidence="2" type="ORF">EG799_07165</name>
</gene>
<feature type="domain" description="DAGKc" evidence="1">
    <location>
        <begin position="2"/>
        <end position="134"/>
    </location>
</feature>
<dbReference type="OrthoDB" id="7199213at2"/>